<dbReference type="GO" id="GO:0016740">
    <property type="term" value="F:transferase activity"/>
    <property type="evidence" value="ECO:0007669"/>
    <property type="project" value="UniProtKB-KW"/>
</dbReference>
<dbReference type="EC" id="2.4.99.12" evidence="3 8"/>
<evidence type="ECO:0000313" key="11">
    <source>
        <dbReference type="Proteomes" id="UP001595539"/>
    </source>
</evidence>
<dbReference type="InterPro" id="IPR007507">
    <property type="entry name" value="Glycos_transf_N"/>
</dbReference>
<comment type="function">
    <text evidence="1 8">Involved in lipopolysaccharide (LPS) biosynthesis. Catalyzes the transfer of 3-deoxy-D-manno-octulosonate (Kdo) residue(s) from CMP-Kdo to lipid IV(A), the tetraacyldisaccharide-1,4'-bisphosphate precursor of lipid A.</text>
</comment>
<evidence type="ECO:0000256" key="1">
    <source>
        <dbReference type="ARBA" id="ARBA00003394"/>
    </source>
</evidence>
<dbReference type="EMBL" id="JBHRXY010000031">
    <property type="protein sequence ID" value="MFC3631482.1"/>
    <property type="molecule type" value="Genomic_DNA"/>
</dbReference>
<feature type="domain" description="3-deoxy-D-manno-octulosonic-acid transferase N-terminal" evidence="9">
    <location>
        <begin position="88"/>
        <end position="184"/>
    </location>
</feature>
<dbReference type="Proteomes" id="UP001595539">
    <property type="component" value="Unassembled WGS sequence"/>
</dbReference>
<evidence type="ECO:0000256" key="8">
    <source>
        <dbReference type="RuleBase" id="RU365103"/>
    </source>
</evidence>
<keyword evidence="5 8" id="KW-0808">Transferase</keyword>
<keyword evidence="8" id="KW-0472">Membrane</keyword>
<dbReference type="Pfam" id="PF04413">
    <property type="entry name" value="Glycos_transf_N"/>
    <property type="match status" value="1"/>
</dbReference>
<dbReference type="PANTHER" id="PTHR42755">
    <property type="entry name" value="3-DEOXY-MANNO-OCTULOSONATE CYTIDYLYLTRANSFERASE"/>
    <property type="match status" value="1"/>
</dbReference>
<reference evidence="11" key="1">
    <citation type="journal article" date="2019" name="Int. J. Syst. Evol. Microbiol.">
        <title>The Global Catalogue of Microorganisms (GCM) 10K type strain sequencing project: providing services to taxonomists for standard genome sequencing and annotation.</title>
        <authorList>
            <consortium name="The Broad Institute Genomics Platform"/>
            <consortium name="The Broad Institute Genome Sequencing Center for Infectious Disease"/>
            <person name="Wu L."/>
            <person name="Ma J."/>
        </authorList>
    </citation>
    <scope>NUCLEOTIDE SEQUENCE [LARGE SCALE GENOMIC DNA]</scope>
    <source>
        <strain evidence="11">KCTC 42473</strain>
    </source>
</reference>
<keyword evidence="11" id="KW-1185">Reference proteome</keyword>
<comment type="caution">
    <text evidence="10">The sequence shown here is derived from an EMBL/GenBank/DDBJ whole genome shotgun (WGS) entry which is preliminary data.</text>
</comment>
<accession>A0ABV7U8P0</accession>
<dbReference type="InterPro" id="IPR039901">
    <property type="entry name" value="Kdotransferase"/>
</dbReference>
<sequence length="403" mass="42219">MGRNGLGSGPGSGVGADLGIGLGIGRLGLWWQLRRAAGQNGAAAPDIPQGAGPLLLVHVSPDARVAFSQVQRRLMRARPDLRILELADPSAPAAETLMRAGPAALLLLGSDLPPALVNAAGRRDLPIILAEARFAPEDAGWSLRALARRELLRPIRAVLVTDPASHATALRMGADRRRVAMTGPVAEIRDPLPCSEAERSILAQLLRGRHAWLAASVPPDEEEAVLAAHHAALAQSHRALLFLAPRDPDRIDPLADRIEASGLVVARRSLDEDPSDDVHVMLTDGPTEMGLWYRLAPVTYLGGTLGGDDGAARHPFEPAALGSAIVHGPHTDRFATEWQQLGGAGAARQVGSPEELAAAIAELSQPDLIATLASNAWTVSTGGADVTIRICAPVLDAIGKAKP</sequence>
<protein>
    <recommendedName>
        <fullName evidence="4 8">3-deoxy-D-manno-octulosonic acid transferase</fullName>
        <shortName evidence="8">Kdo transferase</shortName>
        <ecNumber evidence="3 8">2.4.99.12</ecNumber>
    </recommendedName>
    <alternativeName>
        <fullName evidence="6 8">Lipid IV(A) 3-deoxy-D-manno-octulosonic acid transferase</fullName>
    </alternativeName>
</protein>
<comment type="subcellular location">
    <subcellularLocation>
        <location evidence="8">Cell membrane</location>
    </subcellularLocation>
</comment>
<dbReference type="InterPro" id="IPR038107">
    <property type="entry name" value="Glycos_transf_N_sf"/>
</dbReference>
<keyword evidence="8" id="KW-1003">Cell membrane</keyword>
<evidence type="ECO:0000256" key="3">
    <source>
        <dbReference type="ARBA" id="ARBA00012621"/>
    </source>
</evidence>
<dbReference type="RefSeq" id="WP_377763780.1">
    <property type="nucleotide sequence ID" value="NZ_JBHRXY010000031.1"/>
</dbReference>
<evidence type="ECO:0000256" key="2">
    <source>
        <dbReference type="ARBA" id="ARBA00004713"/>
    </source>
</evidence>
<dbReference type="Gene3D" id="3.40.50.2000">
    <property type="entry name" value="Glycogen Phosphorylase B"/>
    <property type="match status" value="1"/>
</dbReference>
<evidence type="ECO:0000259" key="9">
    <source>
        <dbReference type="Pfam" id="PF04413"/>
    </source>
</evidence>
<organism evidence="10 11">
    <name type="scientific">Paracoccus angustae</name>
    <dbReference type="NCBI Taxonomy" id="1671480"/>
    <lineage>
        <taxon>Bacteria</taxon>
        <taxon>Pseudomonadati</taxon>
        <taxon>Pseudomonadota</taxon>
        <taxon>Alphaproteobacteria</taxon>
        <taxon>Rhodobacterales</taxon>
        <taxon>Paracoccaceae</taxon>
        <taxon>Paracoccus</taxon>
    </lineage>
</organism>
<dbReference type="Gene3D" id="3.40.50.11720">
    <property type="entry name" value="3-Deoxy-D-manno-octulosonic-acid transferase, N-terminal domain"/>
    <property type="match status" value="1"/>
</dbReference>
<comment type="catalytic activity">
    <reaction evidence="7 8">
        <text>lipid IVA (E. coli) + CMP-3-deoxy-beta-D-manno-octulosonate = alpha-Kdo-(2-&gt;6)-lipid IVA (E. coli) + CMP + H(+)</text>
        <dbReference type="Rhea" id="RHEA:28066"/>
        <dbReference type="ChEBI" id="CHEBI:15378"/>
        <dbReference type="ChEBI" id="CHEBI:58603"/>
        <dbReference type="ChEBI" id="CHEBI:60364"/>
        <dbReference type="ChEBI" id="CHEBI:60377"/>
        <dbReference type="ChEBI" id="CHEBI:85987"/>
        <dbReference type="EC" id="2.4.99.12"/>
    </reaction>
</comment>
<evidence type="ECO:0000256" key="4">
    <source>
        <dbReference type="ARBA" id="ARBA00019077"/>
    </source>
</evidence>
<evidence type="ECO:0000256" key="6">
    <source>
        <dbReference type="ARBA" id="ARBA00031445"/>
    </source>
</evidence>
<evidence type="ECO:0000256" key="7">
    <source>
        <dbReference type="ARBA" id="ARBA00049183"/>
    </source>
</evidence>
<name>A0ABV7U8P0_9RHOB</name>
<keyword evidence="8" id="KW-0448">Lipopolysaccharide biosynthesis</keyword>
<evidence type="ECO:0000313" key="10">
    <source>
        <dbReference type="EMBL" id="MFC3631482.1"/>
    </source>
</evidence>
<dbReference type="PANTHER" id="PTHR42755:SF1">
    <property type="entry name" value="3-DEOXY-D-MANNO-OCTULOSONIC ACID TRANSFERASE, MITOCHONDRIAL-RELATED"/>
    <property type="match status" value="1"/>
</dbReference>
<comment type="pathway">
    <text evidence="2 8">Bacterial outer membrane biogenesis; LPS core biosynthesis.</text>
</comment>
<gene>
    <name evidence="10" type="ORF">ACFOM8_18785</name>
</gene>
<comment type="similarity">
    <text evidence="8">Belongs to the glycosyltransferase group 1 family.</text>
</comment>
<evidence type="ECO:0000256" key="5">
    <source>
        <dbReference type="ARBA" id="ARBA00022679"/>
    </source>
</evidence>
<proteinExistence type="inferred from homology"/>